<gene>
    <name evidence="1" type="ORF">GCM10010503_25160</name>
</gene>
<keyword evidence="2" id="KW-1185">Reference proteome</keyword>
<comment type="caution">
    <text evidence="1">The sequence shown here is derived from an EMBL/GenBank/DDBJ whole genome shotgun (WGS) entry which is preliminary data.</text>
</comment>
<reference evidence="1" key="2">
    <citation type="submission" date="2020-09" db="EMBL/GenBank/DDBJ databases">
        <authorList>
            <person name="Sun Q."/>
            <person name="Ohkuma M."/>
        </authorList>
    </citation>
    <scope>NUCLEOTIDE SEQUENCE</scope>
    <source>
        <strain evidence="1">JCM 4490</strain>
    </source>
</reference>
<name>A0A918J4Z4_9ACTN</name>
<reference evidence="1" key="1">
    <citation type="journal article" date="2014" name="Int. J. Syst. Evol. Microbiol.">
        <title>Complete genome sequence of Corynebacterium casei LMG S-19264T (=DSM 44701T), isolated from a smear-ripened cheese.</title>
        <authorList>
            <consortium name="US DOE Joint Genome Institute (JGI-PGF)"/>
            <person name="Walter F."/>
            <person name="Albersmeier A."/>
            <person name="Kalinowski J."/>
            <person name="Ruckert C."/>
        </authorList>
    </citation>
    <scope>NUCLEOTIDE SEQUENCE</scope>
    <source>
        <strain evidence="1">JCM 4490</strain>
    </source>
</reference>
<accession>A0A918J4Z4</accession>
<dbReference type="Proteomes" id="UP000620224">
    <property type="component" value="Unassembled WGS sequence"/>
</dbReference>
<sequence length="181" mass="19650">MNTLPHSTATQSRPTGPGVDMRLLGIYLNDHLAGATAGTERATRLARAACGSALGRAIGPVAADIAQDRTALLDIMRDLGVPVRRYKVCAGWAGEKLGRLKPNGRLLRPSPLGTMLDLEALRLGVEGKAAGWQVLRRLSAADERLDPARLDTLLERARRQQERIEEWRVRQAEEALATTVG</sequence>
<protein>
    <submittedName>
        <fullName evidence="1">Uncharacterized protein</fullName>
    </submittedName>
</protein>
<evidence type="ECO:0000313" key="2">
    <source>
        <dbReference type="Proteomes" id="UP000620224"/>
    </source>
</evidence>
<dbReference type="EMBL" id="BMUE01000004">
    <property type="protein sequence ID" value="GGW47305.1"/>
    <property type="molecule type" value="Genomic_DNA"/>
</dbReference>
<dbReference type="RefSeq" id="WP_190015329.1">
    <property type="nucleotide sequence ID" value="NZ_BMUE01000004.1"/>
</dbReference>
<dbReference type="AlphaFoldDB" id="A0A918J4Z4"/>
<proteinExistence type="predicted"/>
<evidence type="ECO:0000313" key="1">
    <source>
        <dbReference type="EMBL" id="GGW47305.1"/>
    </source>
</evidence>
<organism evidence="1 2">
    <name type="scientific">Streptomyces lucensis JCM 4490</name>
    <dbReference type="NCBI Taxonomy" id="1306176"/>
    <lineage>
        <taxon>Bacteria</taxon>
        <taxon>Bacillati</taxon>
        <taxon>Actinomycetota</taxon>
        <taxon>Actinomycetes</taxon>
        <taxon>Kitasatosporales</taxon>
        <taxon>Streptomycetaceae</taxon>
        <taxon>Streptomyces</taxon>
    </lineage>
</organism>